<dbReference type="InterPro" id="IPR035906">
    <property type="entry name" value="MetI-like_sf"/>
</dbReference>
<keyword evidence="10" id="KW-1185">Reference proteome</keyword>
<dbReference type="InterPro" id="IPR000515">
    <property type="entry name" value="MetI-like"/>
</dbReference>
<accession>A0ABW4L8U7</accession>
<evidence type="ECO:0000256" key="6">
    <source>
        <dbReference type="ARBA" id="ARBA00023136"/>
    </source>
</evidence>
<dbReference type="PROSITE" id="PS50928">
    <property type="entry name" value="ABC_TM1"/>
    <property type="match status" value="1"/>
</dbReference>
<feature type="transmembrane region" description="Helical" evidence="7">
    <location>
        <begin position="16"/>
        <end position="40"/>
    </location>
</feature>
<evidence type="ECO:0000256" key="2">
    <source>
        <dbReference type="ARBA" id="ARBA00022448"/>
    </source>
</evidence>
<evidence type="ECO:0000313" key="9">
    <source>
        <dbReference type="EMBL" id="MFD1719080.1"/>
    </source>
</evidence>
<sequence>MATTEGDAAAPQRRAAWILLAPFLVLFLGTFVAPIGYAIYQSFIRVERAGLFGEEGTTSSFAGLRNYAEAFANNEFVGSIGRMFLFGVVQVPVMIAAATVLALLLESASARWPAAFRAAYFMPYGVPGVIASVLWSFLYVPGLSPIIDVAALVGIDIDFLGPSTVLWSIANIVTWTYTGYNMLIIVAQLKAIPAEIYEAARVDGAGPLRVAGSVQLPLIRPALLLTIVFSIIGTLQIFAEPQILQQVSTAVGNEYTPNMAAFDAAFNYNDYNLAAAEAVIIALTAFALSFVFLRLTNRGQR</sequence>
<reference evidence="10" key="1">
    <citation type="journal article" date="2019" name="Int. J. Syst. Evol. Microbiol.">
        <title>The Global Catalogue of Microorganisms (GCM) 10K type strain sequencing project: providing services to taxonomists for standard genome sequencing and annotation.</title>
        <authorList>
            <consortium name="The Broad Institute Genomics Platform"/>
            <consortium name="The Broad Institute Genome Sequencing Center for Infectious Disease"/>
            <person name="Wu L."/>
            <person name="Ma J."/>
        </authorList>
    </citation>
    <scope>NUCLEOTIDE SEQUENCE [LARGE SCALE GENOMIC DNA]</scope>
    <source>
        <strain evidence="10">JCM 17130</strain>
    </source>
</reference>
<dbReference type="InterPro" id="IPR050809">
    <property type="entry name" value="UgpAE/MalFG_permease"/>
</dbReference>
<feature type="transmembrane region" description="Helical" evidence="7">
    <location>
        <begin position="159"/>
        <end position="180"/>
    </location>
</feature>
<comment type="caution">
    <text evidence="9">The sequence shown here is derived from an EMBL/GenBank/DDBJ whole genome shotgun (WGS) entry which is preliminary data.</text>
</comment>
<keyword evidence="4 7" id="KW-0812">Transmembrane</keyword>
<dbReference type="SUPFAM" id="SSF161098">
    <property type="entry name" value="MetI-like"/>
    <property type="match status" value="1"/>
</dbReference>
<evidence type="ECO:0000256" key="7">
    <source>
        <dbReference type="RuleBase" id="RU363032"/>
    </source>
</evidence>
<proteinExistence type="inferred from homology"/>
<dbReference type="Pfam" id="PF00528">
    <property type="entry name" value="BPD_transp_1"/>
    <property type="match status" value="1"/>
</dbReference>
<dbReference type="RefSeq" id="WP_388008650.1">
    <property type="nucleotide sequence ID" value="NZ_JBHUEE010000008.1"/>
</dbReference>
<keyword evidence="6 7" id="KW-0472">Membrane</keyword>
<feature type="domain" description="ABC transmembrane type-1" evidence="8">
    <location>
        <begin position="80"/>
        <end position="292"/>
    </location>
</feature>
<comment type="subcellular location">
    <subcellularLocation>
        <location evidence="1 7">Cell membrane</location>
        <topology evidence="1 7">Multi-pass membrane protein</topology>
    </subcellularLocation>
</comment>
<gene>
    <name evidence="9" type="ORF">ACFSE6_14640</name>
</gene>
<keyword evidence="2 7" id="KW-0813">Transport</keyword>
<name>A0ABW4L8U7_9MICO</name>
<dbReference type="CDD" id="cd06261">
    <property type="entry name" value="TM_PBP2"/>
    <property type="match status" value="1"/>
</dbReference>
<keyword evidence="3" id="KW-1003">Cell membrane</keyword>
<evidence type="ECO:0000256" key="3">
    <source>
        <dbReference type="ARBA" id="ARBA00022475"/>
    </source>
</evidence>
<evidence type="ECO:0000256" key="5">
    <source>
        <dbReference type="ARBA" id="ARBA00022989"/>
    </source>
</evidence>
<evidence type="ECO:0000313" key="10">
    <source>
        <dbReference type="Proteomes" id="UP001597277"/>
    </source>
</evidence>
<protein>
    <submittedName>
        <fullName evidence="9">Carbohydrate ABC transporter permease</fullName>
    </submittedName>
</protein>
<organism evidence="9 10">
    <name type="scientific">Georgenia deserti</name>
    <dbReference type="NCBI Taxonomy" id="2093781"/>
    <lineage>
        <taxon>Bacteria</taxon>
        <taxon>Bacillati</taxon>
        <taxon>Actinomycetota</taxon>
        <taxon>Actinomycetes</taxon>
        <taxon>Micrococcales</taxon>
        <taxon>Bogoriellaceae</taxon>
        <taxon>Georgenia</taxon>
    </lineage>
</organism>
<feature type="transmembrane region" description="Helical" evidence="7">
    <location>
        <begin position="273"/>
        <end position="293"/>
    </location>
</feature>
<dbReference type="PANTHER" id="PTHR43227">
    <property type="entry name" value="BLL4140 PROTEIN"/>
    <property type="match status" value="1"/>
</dbReference>
<feature type="transmembrane region" description="Helical" evidence="7">
    <location>
        <begin position="118"/>
        <end position="139"/>
    </location>
</feature>
<dbReference type="Proteomes" id="UP001597277">
    <property type="component" value="Unassembled WGS sequence"/>
</dbReference>
<evidence type="ECO:0000256" key="1">
    <source>
        <dbReference type="ARBA" id="ARBA00004651"/>
    </source>
</evidence>
<feature type="transmembrane region" description="Helical" evidence="7">
    <location>
        <begin position="83"/>
        <end position="106"/>
    </location>
</feature>
<comment type="similarity">
    <text evidence="7">Belongs to the binding-protein-dependent transport system permease family.</text>
</comment>
<dbReference type="Gene3D" id="1.10.3720.10">
    <property type="entry name" value="MetI-like"/>
    <property type="match status" value="1"/>
</dbReference>
<evidence type="ECO:0000259" key="8">
    <source>
        <dbReference type="PROSITE" id="PS50928"/>
    </source>
</evidence>
<keyword evidence="5 7" id="KW-1133">Transmembrane helix</keyword>
<dbReference type="EMBL" id="JBHUEE010000008">
    <property type="protein sequence ID" value="MFD1719080.1"/>
    <property type="molecule type" value="Genomic_DNA"/>
</dbReference>
<evidence type="ECO:0000256" key="4">
    <source>
        <dbReference type="ARBA" id="ARBA00022692"/>
    </source>
</evidence>
<feature type="transmembrane region" description="Helical" evidence="7">
    <location>
        <begin position="218"/>
        <end position="239"/>
    </location>
</feature>
<dbReference type="PANTHER" id="PTHR43227:SF8">
    <property type="entry name" value="DIACETYLCHITOBIOSE UPTAKE SYSTEM PERMEASE PROTEIN DASB"/>
    <property type="match status" value="1"/>
</dbReference>